<proteinExistence type="predicted"/>
<keyword evidence="1" id="KW-0812">Transmembrane</keyword>
<dbReference type="EMBL" id="KZ821272">
    <property type="protein sequence ID" value="PYH40959.1"/>
    <property type="molecule type" value="Genomic_DNA"/>
</dbReference>
<dbReference type="AlphaFoldDB" id="A0A318Z202"/>
<dbReference type="Proteomes" id="UP000248349">
    <property type="component" value="Unassembled WGS sequence"/>
</dbReference>
<name>A0A318Z202_9EURO</name>
<accession>A0A318Z202</accession>
<gene>
    <name evidence="2" type="ORF">BP01DRAFT_408695</name>
</gene>
<evidence type="ECO:0000313" key="3">
    <source>
        <dbReference type="Proteomes" id="UP000248349"/>
    </source>
</evidence>
<keyword evidence="3" id="KW-1185">Reference proteome</keyword>
<evidence type="ECO:0000313" key="2">
    <source>
        <dbReference type="EMBL" id="PYH40959.1"/>
    </source>
</evidence>
<evidence type="ECO:0000256" key="1">
    <source>
        <dbReference type="SAM" id="Phobius"/>
    </source>
</evidence>
<protein>
    <submittedName>
        <fullName evidence="2">Uncharacterized protein</fullName>
    </submittedName>
</protein>
<keyword evidence="1" id="KW-0472">Membrane</keyword>
<feature type="transmembrane region" description="Helical" evidence="1">
    <location>
        <begin position="12"/>
        <end position="34"/>
    </location>
</feature>
<reference evidence="2 3" key="1">
    <citation type="submission" date="2016-12" db="EMBL/GenBank/DDBJ databases">
        <title>The genomes of Aspergillus section Nigri reveals drivers in fungal speciation.</title>
        <authorList>
            <consortium name="DOE Joint Genome Institute"/>
            <person name="Vesth T.C."/>
            <person name="Nybo J."/>
            <person name="Theobald S."/>
            <person name="Brandl J."/>
            <person name="Frisvad J.C."/>
            <person name="Nielsen K.F."/>
            <person name="Lyhne E.K."/>
            <person name="Kogle M.E."/>
            <person name="Kuo A."/>
            <person name="Riley R."/>
            <person name="Clum A."/>
            <person name="Nolan M."/>
            <person name="Lipzen A."/>
            <person name="Salamov A."/>
            <person name="Henrissat B."/>
            <person name="Wiebenga A."/>
            <person name="De Vries R.P."/>
            <person name="Grigoriev I.V."/>
            <person name="Mortensen U.H."/>
            <person name="Andersen M.R."/>
            <person name="Baker S.E."/>
        </authorList>
    </citation>
    <scope>NUCLEOTIDE SEQUENCE [LARGE SCALE GENOMIC DNA]</scope>
    <source>
        <strain evidence="2 3">JOP 1030-1</strain>
    </source>
</reference>
<keyword evidence="1" id="KW-1133">Transmembrane helix</keyword>
<dbReference type="GeneID" id="37080054"/>
<sequence>MQASVFSPAGMYLAVVIYLMKRTVLTGCCIYLTWNDYASKFQLTRLMMMRRNPGYRNSSPSKQQRRGFFERRQPTERDMIVVERYKTKDAEYMRELLEWQKRRKGDRWKPKRITPVPVQKHNVLQLPLPLSMCLGSNSALSLATPWNSSMR</sequence>
<dbReference type="RefSeq" id="XP_025426941.1">
    <property type="nucleotide sequence ID" value="XM_025578825.1"/>
</dbReference>
<organism evidence="2 3">
    <name type="scientific">Aspergillus saccharolyticus JOP 1030-1</name>
    <dbReference type="NCBI Taxonomy" id="1450539"/>
    <lineage>
        <taxon>Eukaryota</taxon>
        <taxon>Fungi</taxon>
        <taxon>Dikarya</taxon>
        <taxon>Ascomycota</taxon>
        <taxon>Pezizomycotina</taxon>
        <taxon>Eurotiomycetes</taxon>
        <taxon>Eurotiomycetidae</taxon>
        <taxon>Eurotiales</taxon>
        <taxon>Aspergillaceae</taxon>
        <taxon>Aspergillus</taxon>
        <taxon>Aspergillus subgen. Circumdati</taxon>
    </lineage>
</organism>